<comment type="similarity">
    <text evidence="2">Belongs to the HsdR family.</text>
</comment>
<dbReference type="RefSeq" id="WP_308731159.1">
    <property type="nucleotide sequence ID" value="NZ_JAJEQN010000005.1"/>
</dbReference>
<evidence type="ECO:0000313" key="12">
    <source>
        <dbReference type="EMBL" id="MCC2220638.1"/>
    </source>
</evidence>
<reference evidence="12 13" key="1">
    <citation type="submission" date="2021-10" db="EMBL/GenBank/DDBJ databases">
        <title>Anaerobic single-cell dispensing facilitates the cultivation of human gut bacteria.</title>
        <authorList>
            <person name="Afrizal A."/>
        </authorList>
    </citation>
    <scope>NUCLEOTIDE SEQUENCE [LARGE SCALE GENOMIC DNA]</scope>
    <source>
        <strain evidence="12 13">CLA-AA-H224</strain>
    </source>
</reference>
<evidence type="ECO:0000256" key="6">
    <source>
        <dbReference type="ARBA" id="ARBA00022747"/>
    </source>
</evidence>
<name>A0AAE3E1S0_9FIRM</name>
<keyword evidence="7" id="KW-0255">Endonuclease</keyword>
<keyword evidence="5" id="KW-0547">Nucleotide-binding</keyword>
<evidence type="ECO:0000259" key="11">
    <source>
        <dbReference type="Pfam" id="PF04313"/>
    </source>
</evidence>
<evidence type="ECO:0000256" key="4">
    <source>
        <dbReference type="ARBA" id="ARBA00022722"/>
    </source>
</evidence>
<dbReference type="Gene3D" id="3.90.1570.50">
    <property type="match status" value="1"/>
</dbReference>
<evidence type="ECO:0000256" key="9">
    <source>
        <dbReference type="ARBA" id="ARBA00022840"/>
    </source>
</evidence>
<keyword evidence="9" id="KW-0067">ATP-binding</keyword>
<dbReference type="PANTHER" id="PTHR30195">
    <property type="entry name" value="TYPE I SITE-SPECIFIC DEOXYRIBONUCLEASE PROTEIN SUBUNIT M AND R"/>
    <property type="match status" value="1"/>
</dbReference>
<dbReference type="AlphaFoldDB" id="A0AAE3E1S0"/>
<evidence type="ECO:0000313" key="13">
    <source>
        <dbReference type="Proteomes" id="UP001198200"/>
    </source>
</evidence>
<keyword evidence="10" id="KW-0238">DNA-binding</keyword>
<evidence type="ECO:0000256" key="10">
    <source>
        <dbReference type="ARBA" id="ARBA00023125"/>
    </source>
</evidence>
<keyword evidence="4" id="KW-0540">Nuclease</keyword>
<evidence type="ECO:0000256" key="2">
    <source>
        <dbReference type="ARBA" id="ARBA00008598"/>
    </source>
</evidence>
<sequence>MRNFNEDTRVKIPATLQFLRLGYQYQSMNDSDIDFNTKIFINRFKPALEKINGRSFSNGEVWNVLDEIHTLIRSNDLGREFYKRLNDVVSDVKLIDFDNVLNNDFAVVDELPFTIEKDTDDGSFRPDINILINGMPIAFLEVKKPNNEDTIQAEFNRMLNVRLKNPAYRKYFNLIQFVSFSNNMNYENDDSEATELVKSGSFYTTPNGVKTSFSFFREDEKGYHKNYQYLTLDDDFCRSVIKDLGYSTSIFDTDEFNTANDTDMPCNRFITSMYDKERFL</sequence>
<keyword evidence="13" id="KW-1185">Reference proteome</keyword>
<dbReference type="GO" id="GO:0009035">
    <property type="term" value="F:type I site-specific deoxyribonuclease activity"/>
    <property type="evidence" value="ECO:0007669"/>
    <property type="project" value="UniProtKB-EC"/>
</dbReference>
<evidence type="ECO:0000256" key="5">
    <source>
        <dbReference type="ARBA" id="ARBA00022741"/>
    </source>
</evidence>
<dbReference type="EMBL" id="JAJEQN010000005">
    <property type="protein sequence ID" value="MCC2220638.1"/>
    <property type="molecule type" value="Genomic_DNA"/>
</dbReference>
<dbReference type="GO" id="GO:0005524">
    <property type="term" value="F:ATP binding"/>
    <property type="evidence" value="ECO:0007669"/>
    <property type="project" value="UniProtKB-KW"/>
</dbReference>
<organism evidence="12 13">
    <name type="scientific">Anthropogastromicrobium aceti</name>
    <dbReference type="NCBI Taxonomy" id="2981768"/>
    <lineage>
        <taxon>Bacteria</taxon>
        <taxon>Bacillati</taxon>
        <taxon>Bacillota</taxon>
        <taxon>Clostridia</taxon>
        <taxon>Lachnospirales</taxon>
        <taxon>Lachnospiraceae</taxon>
        <taxon>Anthropogastromicrobium</taxon>
    </lineage>
</organism>
<dbReference type="InterPro" id="IPR051268">
    <property type="entry name" value="Type-I_R_enzyme_R_subunit"/>
</dbReference>
<evidence type="ECO:0000256" key="8">
    <source>
        <dbReference type="ARBA" id="ARBA00022801"/>
    </source>
</evidence>
<feature type="domain" description="Restriction endonuclease type I HsdR N-terminal" evidence="11">
    <location>
        <begin position="4"/>
        <end position="184"/>
    </location>
</feature>
<protein>
    <recommendedName>
        <fullName evidence="3">type I site-specific deoxyribonuclease</fullName>
        <ecNumber evidence="3">3.1.21.3</ecNumber>
    </recommendedName>
</protein>
<comment type="caution">
    <text evidence="12">The sequence shown here is derived from an EMBL/GenBank/DDBJ whole genome shotgun (WGS) entry which is preliminary data.</text>
</comment>
<keyword evidence="6" id="KW-0680">Restriction system</keyword>
<dbReference type="GO" id="GO:0009307">
    <property type="term" value="P:DNA restriction-modification system"/>
    <property type="evidence" value="ECO:0007669"/>
    <property type="project" value="UniProtKB-KW"/>
</dbReference>
<evidence type="ECO:0000256" key="7">
    <source>
        <dbReference type="ARBA" id="ARBA00022759"/>
    </source>
</evidence>
<gene>
    <name evidence="12" type="ORF">LKD48_03105</name>
</gene>
<keyword evidence="8" id="KW-0378">Hydrolase</keyword>
<evidence type="ECO:0000256" key="3">
    <source>
        <dbReference type="ARBA" id="ARBA00012654"/>
    </source>
</evidence>
<dbReference type="Pfam" id="PF04313">
    <property type="entry name" value="HSDR_N"/>
    <property type="match status" value="1"/>
</dbReference>
<accession>A0AAE3E1S0</accession>
<dbReference type="InterPro" id="IPR007409">
    <property type="entry name" value="Restrct_endonuc_type1_HsdR_N"/>
</dbReference>
<dbReference type="CDD" id="cd22332">
    <property type="entry name" value="HsdR_N"/>
    <property type="match status" value="1"/>
</dbReference>
<dbReference type="PANTHER" id="PTHR30195:SF15">
    <property type="entry name" value="TYPE I RESTRICTION ENZYME HINDI ENDONUCLEASE SUBUNIT"/>
    <property type="match status" value="1"/>
</dbReference>
<dbReference type="EC" id="3.1.21.3" evidence="3"/>
<evidence type="ECO:0000256" key="1">
    <source>
        <dbReference type="ARBA" id="ARBA00000851"/>
    </source>
</evidence>
<dbReference type="Proteomes" id="UP001198200">
    <property type="component" value="Unassembled WGS sequence"/>
</dbReference>
<proteinExistence type="inferred from homology"/>
<comment type="catalytic activity">
    <reaction evidence="1">
        <text>Endonucleolytic cleavage of DNA to give random double-stranded fragments with terminal 5'-phosphates, ATP is simultaneously hydrolyzed.</text>
        <dbReference type="EC" id="3.1.21.3"/>
    </reaction>
</comment>
<dbReference type="GO" id="GO:0003677">
    <property type="term" value="F:DNA binding"/>
    <property type="evidence" value="ECO:0007669"/>
    <property type="project" value="UniProtKB-KW"/>
</dbReference>